<feature type="coiled-coil region" evidence="1">
    <location>
        <begin position="29"/>
        <end position="56"/>
    </location>
</feature>
<keyword evidence="1" id="KW-0175">Coiled coil</keyword>
<gene>
    <name evidence="2" type="ORF">C8D86_1401</name>
</gene>
<accession>A0A370G364</accession>
<evidence type="ECO:0000313" key="2">
    <source>
        <dbReference type="EMBL" id="RDI37269.1"/>
    </source>
</evidence>
<proteinExistence type="predicted"/>
<sequence length="154" mass="18000">MFDNRKKEQELLKERRLKEERMMAITEIFKRFIIDKAALEKEIAELETMIANNLASKDIDPDAGIETILAMRAAKAKLLTLSSNKIIDELKTIHEKMNRILLLPETNKNDAIDSMDLSTLEKNHRELIRKTDEDKGYWQNYQSQLRKLTVKVPT</sequence>
<keyword evidence="3" id="KW-1185">Reference proteome</keyword>
<dbReference type="RefSeq" id="WP_114835452.1">
    <property type="nucleotide sequence ID" value="NZ_LR699114.1"/>
</dbReference>
<dbReference type="Proteomes" id="UP000254720">
    <property type="component" value="Unassembled WGS sequence"/>
</dbReference>
<reference evidence="2 3" key="1">
    <citation type="submission" date="2018-07" db="EMBL/GenBank/DDBJ databases">
        <title>Genomic Encyclopedia of Type Strains, Phase IV (KMG-IV): sequencing the most valuable type-strain genomes for metagenomic binning, comparative biology and taxonomic classification.</title>
        <authorList>
            <person name="Goeker M."/>
        </authorList>
    </citation>
    <scope>NUCLEOTIDE SEQUENCE [LARGE SCALE GENOMIC DNA]</scope>
    <source>
        <strain evidence="2 3">DSM 16500</strain>
    </source>
</reference>
<comment type="caution">
    <text evidence="2">The sequence shown here is derived from an EMBL/GenBank/DDBJ whole genome shotgun (WGS) entry which is preliminary data.</text>
</comment>
<organism evidence="2 3">
    <name type="scientific">Aquicella lusitana</name>
    <dbReference type="NCBI Taxonomy" id="254246"/>
    <lineage>
        <taxon>Bacteria</taxon>
        <taxon>Pseudomonadati</taxon>
        <taxon>Pseudomonadota</taxon>
        <taxon>Gammaproteobacteria</taxon>
        <taxon>Legionellales</taxon>
        <taxon>Coxiellaceae</taxon>
        <taxon>Aquicella</taxon>
    </lineage>
</organism>
<name>A0A370G364_9COXI</name>
<protein>
    <submittedName>
        <fullName evidence="2">Uncharacterized protein</fullName>
    </submittedName>
</protein>
<dbReference type="AlphaFoldDB" id="A0A370G364"/>
<evidence type="ECO:0000256" key="1">
    <source>
        <dbReference type="SAM" id="Coils"/>
    </source>
</evidence>
<evidence type="ECO:0000313" key="3">
    <source>
        <dbReference type="Proteomes" id="UP000254720"/>
    </source>
</evidence>
<dbReference type="EMBL" id="QQAX01000040">
    <property type="protein sequence ID" value="RDI37269.1"/>
    <property type="molecule type" value="Genomic_DNA"/>
</dbReference>